<keyword evidence="4" id="KW-1185">Reference proteome</keyword>
<feature type="chain" id="PRO_5036465986" description="Secreted protein" evidence="2">
    <location>
        <begin position="22"/>
        <end position="95"/>
    </location>
</feature>
<feature type="region of interest" description="Disordered" evidence="1">
    <location>
        <begin position="73"/>
        <end position="95"/>
    </location>
</feature>
<reference evidence="3" key="1">
    <citation type="submission" date="2020-08" db="EMBL/GenBank/DDBJ databases">
        <title>Multicomponent nature underlies the extraordinary mechanical properties of spider dragline silk.</title>
        <authorList>
            <person name="Kono N."/>
            <person name="Nakamura H."/>
            <person name="Mori M."/>
            <person name="Yoshida Y."/>
            <person name="Ohtoshi R."/>
            <person name="Malay A.D."/>
            <person name="Moran D.A.P."/>
            <person name="Tomita M."/>
            <person name="Numata K."/>
            <person name="Arakawa K."/>
        </authorList>
    </citation>
    <scope>NUCLEOTIDE SEQUENCE</scope>
</reference>
<name>A0A8X6UY47_TRICX</name>
<evidence type="ECO:0008006" key="5">
    <source>
        <dbReference type="Google" id="ProtNLM"/>
    </source>
</evidence>
<dbReference type="AlphaFoldDB" id="A0A8X6UY47"/>
<feature type="compositionally biased region" description="Basic and acidic residues" evidence="1">
    <location>
        <begin position="76"/>
        <end position="87"/>
    </location>
</feature>
<comment type="caution">
    <text evidence="3">The sequence shown here is derived from an EMBL/GenBank/DDBJ whole genome shotgun (WGS) entry which is preliminary data.</text>
</comment>
<gene>
    <name evidence="3" type="ORF">TNCV_4373681</name>
</gene>
<feature type="signal peptide" evidence="2">
    <location>
        <begin position="1"/>
        <end position="21"/>
    </location>
</feature>
<proteinExistence type="predicted"/>
<organism evidence="3 4">
    <name type="scientific">Trichonephila clavipes</name>
    <name type="common">Golden silk orbweaver</name>
    <name type="synonym">Nephila clavipes</name>
    <dbReference type="NCBI Taxonomy" id="2585209"/>
    <lineage>
        <taxon>Eukaryota</taxon>
        <taxon>Metazoa</taxon>
        <taxon>Ecdysozoa</taxon>
        <taxon>Arthropoda</taxon>
        <taxon>Chelicerata</taxon>
        <taxon>Arachnida</taxon>
        <taxon>Araneae</taxon>
        <taxon>Araneomorphae</taxon>
        <taxon>Entelegynae</taxon>
        <taxon>Araneoidea</taxon>
        <taxon>Nephilidae</taxon>
        <taxon>Trichonephila</taxon>
    </lineage>
</organism>
<dbReference type="EMBL" id="BMAU01021040">
    <property type="protein sequence ID" value="GFX87903.1"/>
    <property type="molecule type" value="Genomic_DNA"/>
</dbReference>
<sequence length="95" mass="10645">MGGRRSLKLQLQFLHLPCSCCLQETEFGECVSLTPPKRVTRSPRLERGIVPIHIVVPGVSLDFPRLGMSLTVRRKSSADSRPTRENYADTVKNPL</sequence>
<evidence type="ECO:0000256" key="2">
    <source>
        <dbReference type="SAM" id="SignalP"/>
    </source>
</evidence>
<protein>
    <recommendedName>
        <fullName evidence="5">Secreted protein</fullName>
    </recommendedName>
</protein>
<evidence type="ECO:0000256" key="1">
    <source>
        <dbReference type="SAM" id="MobiDB-lite"/>
    </source>
</evidence>
<dbReference type="Proteomes" id="UP000887159">
    <property type="component" value="Unassembled WGS sequence"/>
</dbReference>
<accession>A0A8X6UY47</accession>
<evidence type="ECO:0000313" key="3">
    <source>
        <dbReference type="EMBL" id="GFX87903.1"/>
    </source>
</evidence>
<evidence type="ECO:0000313" key="4">
    <source>
        <dbReference type="Proteomes" id="UP000887159"/>
    </source>
</evidence>
<keyword evidence="2" id="KW-0732">Signal</keyword>